<gene>
    <name evidence="1" type="ORF">MHIR_DE00213</name>
</gene>
<reference evidence="2" key="1">
    <citation type="submission" date="2016-01" db="EMBL/GenBank/DDBJ databases">
        <authorList>
            <person name="Husnik F."/>
        </authorList>
    </citation>
    <scope>NUCLEOTIDE SEQUENCE [LARGE SCALE GENOMIC DNA]</scope>
</reference>
<dbReference type="EMBL" id="LN999833">
    <property type="protein sequence ID" value="CUX96536.1"/>
    <property type="molecule type" value="Genomic_DNA"/>
</dbReference>
<name>A0A143WRU7_9ENTR</name>
<dbReference type="Proteomes" id="UP000095322">
    <property type="component" value="Chromosome I"/>
</dbReference>
<evidence type="ECO:0000313" key="1">
    <source>
        <dbReference type="EMBL" id="CUX96536.1"/>
    </source>
</evidence>
<accession>A0A143WRU7</accession>
<proteinExistence type="predicted"/>
<keyword evidence="2" id="KW-1185">Reference proteome</keyword>
<organism evidence="1 2">
    <name type="scientific">Candidatus Doolittlea endobia</name>
    <dbReference type="NCBI Taxonomy" id="1778262"/>
    <lineage>
        <taxon>Bacteria</taxon>
        <taxon>Pseudomonadati</taxon>
        <taxon>Pseudomonadota</taxon>
        <taxon>Gammaproteobacteria</taxon>
        <taxon>Enterobacterales</taxon>
        <taxon>Enterobacteriaceae</taxon>
        <taxon>Candidatus Doolittlea</taxon>
    </lineage>
</organism>
<evidence type="ECO:0000313" key="2">
    <source>
        <dbReference type="Proteomes" id="UP000095322"/>
    </source>
</evidence>
<dbReference type="AlphaFoldDB" id="A0A143WRU7"/>
<sequence>MCIGALPSIVKKRVILNHHLTENQTERVRNKGTILYVVTFKTLRC</sequence>
<protein>
    <submittedName>
        <fullName evidence="1">Uncharacterized protein</fullName>
    </submittedName>
</protein>
<dbReference type="KEGG" id="den:MHIR_DE00213"/>
<dbReference type="STRING" id="1778262.MHIR_DE00213"/>